<accession>A0A3D9FG01</accession>
<dbReference type="GO" id="GO:0031992">
    <property type="term" value="F:energy transducer activity"/>
    <property type="evidence" value="ECO:0007669"/>
    <property type="project" value="TreeGrafter"/>
</dbReference>
<evidence type="ECO:0000256" key="2">
    <source>
        <dbReference type="ARBA" id="ARBA00006555"/>
    </source>
</evidence>
<dbReference type="RefSeq" id="WP_116235960.1">
    <property type="nucleotide sequence ID" value="NZ_QRDP01000004.1"/>
</dbReference>
<comment type="subcellular location">
    <subcellularLocation>
        <location evidence="1">Cell inner membrane</location>
        <topology evidence="1">Single-pass membrane protein</topology>
        <orientation evidence="1">Periplasmic side</orientation>
    </subcellularLocation>
</comment>
<evidence type="ECO:0000313" key="13">
    <source>
        <dbReference type="EMBL" id="RED16568.1"/>
    </source>
</evidence>
<evidence type="ECO:0000256" key="6">
    <source>
        <dbReference type="ARBA" id="ARBA00022692"/>
    </source>
</evidence>
<name>A0A3D9FG01_9SPHN</name>
<dbReference type="EMBL" id="QRDP01000004">
    <property type="protein sequence ID" value="RED16568.1"/>
    <property type="molecule type" value="Genomic_DNA"/>
</dbReference>
<sequence>MAIENLSSRKRLSAIASVILVHLLLGYALLTGLAMDIVRDAGERLNIVEMQEFRQPAPPPESTQPPDPEEEGGAAPPDLRAEATPIVAPDPVIQLPTPPTIAASPDPNRSAANTQGAAETPGVGTGAGGESTGTGSGAGGNGPGGGALVSRARRIAGYITPRDYPRAARRARAEGTVGARVYVGSDGRVTRCEVVNSSGNADLDATTCHLIRERFRYEPAMNARGQAITDVAGREQRWWLGRD</sequence>
<dbReference type="PANTHER" id="PTHR33446">
    <property type="entry name" value="PROTEIN TONB-RELATED"/>
    <property type="match status" value="1"/>
</dbReference>
<keyword evidence="5" id="KW-0997">Cell inner membrane</keyword>
<dbReference type="InterPro" id="IPR051045">
    <property type="entry name" value="TonB-dependent_transducer"/>
</dbReference>
<evidence type="ECO:0000256" key="3">
    <source>
        <dbReference type="ARBA" id="ARBA00022448"/>
    </source>
</evidence>
<keyword evidence="14" id="KW-1185">Reference proteome</keyword>
<evidence type="ECO:0000256" key="9">
    <source>
        <dbReference type="ARBA" id="ARBA00023136"/>
    </source>
</evidence>
<dbReference type="Gene3D" id="3.30.1150.10">
    <property type="match status" value="1"/>
</dbReference>
<dbReference type="SUPFAM" id="SSF74653">
    <property type="entry name" value="TolA/TonB C-terminal domain"/>
    <property type="match status" value="1"/>
</dbReference>
<keyword evidence="7" id="KW-0653">Protein transport</keyword>
<keyword evidence="4" id="KW-1003">Cell membrane</keyword>
<comment type="caution">
    <text evidence="13">The sequence shown here is derived from an EMBL/GenBank/DDBJ whole genome shotgun (WGS) entry which is preliminary data.</text>
</comment>
<evidence type="ECO:0000256" key="8">
    <source>
        <dbReference type="ARBA" id="ARBA00022989"/>
    </source>
</evidence>
<feature type="compositionally biased region" description="Pro residues" evidence="10">
    <location>
        <begin position="56"/>
        <end position="66"/>
    </location>
</feature>
<feature type="region of interest" description="Disordered" evidence="10">
    <location>
        <begin position="51"/>
        <end position="78"/>
    </location>
</feature>
<keyword evidence="3" id="KW-0813">Transport</keyword>
<dbReference type="AlphaFoldDB" id="A0A3D9FG01"/>
<evidence type="ECO:0000313" key="14">
    <source>
        <dbReference type="Proteomes" id="UP000256310"/>
    </source>
</evidence>
<dbReference type="Pfam" id="PF03544">
    <property type="entry name" value="TonB_C"/>
    <property type="match status" value="1"/>
</dbReference>
<dbReference type="NCBIfam" id="TIGR01352">
    <property type="entry name" value="tonB_Cterm"/>
    <property type="match status" value="1"/>
</dbReference>
<keyword evidence="6 11" id="KW-0812">Transmembrane</keyword>
<dbReference type="OrthoDB" id="7390536at2"/>
<dbReference type="Proteomes" id="UP000256310">
    <property type="component" value="Unassembled WGS sequence"/>
</dbReference>
<dbReference type="PANTHER" id="PTHR33446:SF2">
    <property type="entry name" value="PROTEIN TONB"/>
    <property type="match status" value="1"/>
</dbReference>
<dbReference type="PROSITE" id="PS52015">
    <property type="entry name" value="TONB_CTD"/>
    <property type="match status" value="1"/>
</dbReference>
<dbReference type="GO" id="GO:0098797">
    <property type="term" value="C:plasma membrane protein complex"/>
    <property type="evidence" value="ECO:0007669"/>
    <property type="project" value="TreeGrafter"/>
</dbReference>
<proteinExistence type="inferred from homology"/>
<evidence type="ECO:0000256" key="1">
    <source>
        <dbReference type="ARBA" id="ARBA00004383"/>
    </source>
</evidence>
<evidence type="ECO:0000256" key="10">
    <source>
        <dbReference type="SAM" id="MobiDB-lite"/>
    </source>
</evidence>
<protein>
    <submittedName>
        <fullName evidence="13">Protein TonB</fullName>
    </submittedName>
</protein>
<feature type="transmembrane region" description="Helical" evidence="11">
    <location>
        <begin position="12"/>
        <end position="35"/>
    </location>
</feature>
<evidence type="ECO:0000256" key="11">
    <source>
        <dbReference type="SAM" id="Phobius"/>
    </source>
</evidence>
<keyword evidence="9 11" id="KW-0472">Membrane</keyword>
<keyword evidence="8 11" id="KW-1133">Transmembrane helix</keyword>
<evidence type="ECO:0000256" key="7">
    <source>
        <dbReference type="ARBA" id="ARBA00022927"/>
    </source>
</evidence>
<dbReference type="GO" id="GO:0055085">
    <property type="term" value="P:transmembrane transport"/>
    <property type="evidence" value="ECO:0007669"/>
    <property type="project" value="InterPro"/>
</dbReference>
<organism evidence="13 14">
    <name type="scientific">Parasphingopyxis lamellibrachiae</name>
    <dbReference type="NCBI Taxonomy" id="680125"/>
    <lineage>
        <taxon>Bacteria</taxon>
        <taxon>Pseudomonadati</taxon>
        <taxon>Pseudomonadota</taxon>
        <taxon>Alphaproteobacteria</taxon>
        <taxon>Sphingomonadales</taxon>
        <taxon>Sphingomonadaceae</taxon>
        <taxon>Parasphingopyxis</taxon>
    </lineage>
</organism>
<dbReference type="InterPro" id="IPR037682">
    <property type="entry name" value="TonB_C"/>
</dbReference>
<dbReference type="GO" id="GO:0015031">
    <property type="term" value="P:protein transport"/>
    <property type="evidence" value="ECO:0007669"/>
    <property type="project" value="UniProtKB-KW"/>
</dbReference>
<feature type="domain" description="TonB C-terminal" evidence="12">
    <location>
        <begin position="149"/>
        <end position="243"/>
    </location>
</feature>
<evidence type="ECO:0000256" key="4">
    <source>
        <dbReference type="ARBA" id="ARBA00022475"/>
    </source>
</evidence>
<feature type="compositionally biased region" description="Gly residues" evidence="10">
    <location>
        <begin position="123"/>
        <end position="147"/>
    </location>
</feature>
<feature type="region of interest" description="Disordered" evidence="10">
    <location>
        <begin position="90"/>
        <end position="148"/>
    </location>
</feature>
<evidence type="ECO:0000259" key="12">
    <source>
        <dbReference type="PROSITE" id="PS52015"/>
    </source>
</evidence>
<dbReference type="InterPro" id="IPR006260">
    <property type="entry name" value="TonB/TolA_C"/>
</dbReference>
<gene>
    <name evidence="13" type="ORF">DFR46_1592</name>
</gene>
<evidence type="ECO:0000256" key="5">
    <source>
        <dbReference type="ARBA" id="ARBA00022519"/>
    </source>
</evidence>
<reference evidence="13 14" key="1">
    <citation type="submission" date="2018-07" db="EMBL/GenBank/DDBJ databases">
        <title>Genomic Encyclopedia of Type Strains, Phase IV (KMG-IV): sequencing the most valuable type-strain genomes for metagenomic binning, comparative biology and taxonomic classification.</title>
        <authorList>
            <person name="Goeker M."/>
        </authorList>
    </citation>
    <scope>NUCLEOTIDE SEQUENCE [LARGE SCALE GENOMIC DNA]</scope>
    <source>
        <strain evidence="13 14">DSM 26725</strain>
    </source>
</reference>
<comment type="similarity">
    <text evidence="2">Belongs to the TonB family.</text>
</comment>